<dbReference type="GO" id="GO:0015562">
    <property type="term" value="F:efflux transmembrane transporter activity"/>
    <property type="evidence" value="ECO:0007669"/>
    <property type="project" value="InterPro"/>
</dbReference>
<dbReference type="GO" id="GO:0005886">
    <property type="term" value="C:plasma membrane"/>
    <property type="evidence" value="ECO:0007669"/>
    <property type="project" value="UniProtKB-SubCell"/>
</dbReference>
<evidence type="ECO:0000256" key="1">
    <source>
        <dbReference type="ARBA" id="ARBA00007613"/>
    </source>
</evidence>
<protein>
    <recommendedName>
        <fullName evidence="5">Efflux transporter outer membrane subunit</fullName>
    </recommendedName>
</protein>
<dbReference type="AlphaFoldDB" id="A0A1B4Q4M8"/>
<dbReference type="NCBIfam" id="TIGR01845">
    <property type="entry name" value="outer_NodT"/>
    <property type="match status" value="1"/>
</dbReference>
<dbReference type="Pfam" id="PF02321">
    <property type="entry name" value="OEP"/>
    <property type="match status" value="2"/>
</dbReference>
<comment type="subcellular location">
    <subcellularLocation>
        <location evidence="2">Cell membrane</location>
        <topology evidence="2">Lipid-anchor</topology>
    </subcellularLocation>
</comment>
<dbReference type="Proteomes" id="UP000094776">
    <property type="component" value="Chromosome 2"/>
</dbReference>
<keyword evidence="2" id="KW-0564">Palmitate</keyword>
<name>A0A1B4Q4M8_BURCE</name>
<reference evidence="3 4" key="1">
    <citation type="submission" date="2015-12" db="EMBL/GenBank/DDBJ databases">
        <title>Diversity of Burkholderia near neighbor genomes.</title>
        <authorList>
            <person name="Sahl J."/>
            <person name="Wagner D."/>
            <person name="Keim P."/>
        </authorList>
    </citation>
    <scope>NUCLEOTIDE SEQUENCE [LARGE SCALE GENOMIC DNA]</scope>
    <source>
        <strain evidence="3 4">MSMB1184WGS</strain>
    </source>
</reference>
<proteinExistence type="inferred from homology"/>
<dbReference type="Gene3D" id="1.20.1600.10">
    <property type="entry name" value="Outer membrane efflux proteins (OEP)"/>
    <property type="match status" value="1"/>
</dbReference>
<dbReference type="Gene3D" id="2.20.200.10">
    <property type="entry name" value="Outer membrane efflux proteins (OEP)"/>
    <property type="match status" value="1"/>
</dbReference>
<dbReference type="InterPro" id="IPR003423">
    <property type="entry name" value="OMP_efflux"/>
</dbReference>
<dbReference type="PANTHER" id="PTHR30203:SF29">
    <property type="entry name" value="PROTEIN CYAE"/>
    <property type="match status" value="1"/>
</dbReference>
<dbReference type="PANTHER" id="PTHR30203">
    <property type="entry name" value="OUTER MEMBRANE CATION EFFLUX PROTEIN"/>
    <property type="match status" value="1"/>
</dbReference>
<dbReference type="EMBL" id="CP013444">
    <property type="protein sequence ID" value="AOK21121.1"/>
    <property type="molecule type" value="Genomic_DNA"/>
</dbReference>
<keyword evidence="2" id="KW-1134">Transmembrane beta strand</keyword>
<organism evidence="3 4">
    <name type="scientific">Burkholderia cepacia</name>
    <name type="common">Pseudomonas cepacia</name>
    <dbReference type="NCBI Taxonomy" id="292"/>
    <lineage>
        <taxon>Bacteria</taxon>
        <taxon>Pseudomonadati</taxon>
        <taxon>Pseudomonadota</taxon>
        <taxon>Betaproteobacteria</taxon>
        <taxon>Burkholderiales</taxon>
        <taxon>Burkholderiaceae</taxon>
        <taxon>Burkholderia</taxon>
        <taxon>Burkholderia cepacia complex</taxon>
    </lineage>
</organism>
<dbReference type="SUPFAM" id="SSF56954">
    <property type="entry name" value="Outer membrane efflux proteins (OEP)"/>
    <property type="match status" value="1"/>
</dbReference>
<keyword evidence="2" id="KW-0472">Membrane</keyword>
<sequence>MRCLRTWIIVIAAVDCVALCGCSLQPQYQTPSVAAAASWQAELPHGGSMTNLVDWWRHFNDPAVAELVRLAEIDSPTLMKAVANIDDARATLTSKNSEASPSLTGSGSLTRAKSSFAIGNVVETSLATTRSGKLDATWELDLFGKVRSSRESSRAQFEASIDDWHDARVSLAAEVADDYVQYRACRRLANAYQESATSYAKTEDVTMKSVAAGMSPLSDAYLAQASTASARATATQQQVTCDELVKSLVELTGTDESKLRALVDRPDAPDLPQPEAFIIRTTPADLVRKRPDLASAERAVAAAYATIGQTRAERLPSLSLSGSIELSATNLTSPLSTWSFGPSLSVPLFDAGKRKAAVDSAQASYDKKLASYRSLVRSAIREVEVALADLEGAARRSDDARRAAEQYRLYDRAIEINWQAGFDTLLTREQARRSLTTSEISYIELRRDRVRNWISLYKALGGGWQPSDATTSTAAVASVALRGPSQ</sequence>
<evidence type="ECO:0000256" key="2">
    <source>
        <dbReference type="RuleBase" id="RU362097"/>
    </source>
</evidence>
<evidence type="ECO:0000313" key="4">
    <source>
        <dbReference type="Proteomes" id="UP000094776"/>
    </source>
</evidence>
<evidence type="ECO:0000313" key="3">
    <source>
        <dbReference type="EMBL" id="AOK21121.1"/>
    </source>
</evidence>
<gene>
    <name evidence="3" type="ORF">WT26_30250</name>
</gene>
<keyword evidence="2" id="KW-0812">Transmembrane</keyword>
<evidence type="ECO:0008006" key="5">
    <source>
        <dbReference type="Google" id="ProtNLM"/>
    </source>
</evidence>
<accession>A0A1B4Q4M8</accession>
<comment type="similarity">
    <text evidence="1 2">Belongs to the outer membrane factor (OMF) (TC 1.B.17) family.</text>
</comment>
<keyword evidence="2" id="KW-0449">Lipoprotein</keyword>
<dbReference type="InterPro" id="IPR010131">
    <property type="entry name" value="MdtP/NodT-like"/>
</dbReference>